<evidence type="ECO:0000313" key="5">
    <source>
        <dbReference type="EMBL" id="QUT45981.1"/>
    </source>
</evidence>
<reference evidence="5" key="1">
    <citation type="journal article" date="2021" name="PLoS Genet.">
        <title>Mobile Type VI secretion system loci of the gut Bacteroidales display extensive intra-ecosystem transfer, multi-species spread and geographical clustering.</title>
        <authorList>
            <person name="Garcia-Bayona L."/>
            <person name="Coyne M.J."/>
            <person name="Comstock L.E."/>
        </authorList>
    </citation>
    <scope>NUCLEOTIDE SEQUENCE</scope>
    <source>
        <strain evidence="5">CL11T00C20</strain>
    </source>
</reference>
<dbReference type="Gene3D" id="3.40.50.2000">
    <property type="entry name" value="Glycogen Phosphorylase B"/>
    <property type="match status" value="2"/>
</dbReference>
<evidence type="ECO:0000259" key="4">
    <source>
        <dbReference type="Pfam" id="PF00534"/>
    </source>
</evidence>
<dbReference type="SUPFAM" id="SSF53756">
    <property type="entry name" value="UDP-Glycosyltransferase/glycogen phosphorylase"/>
    <property type="match status" value="1"/>
</dbReference>
<keyword evidence="2" id="KW-0328">Glycosyltransferase</keyword>
<dbReference type="Proteomes" id="UP000679226">
    <property type="component" value="Chromosome"/>
</dbReference>
<feature type="domain" description="Glycosyl transferase family 1" evidence="4">
    <location>
        <begin position="187"/>
        <end position="331"/>
    </location>
</feature>
<dbReference type="AlphaFoldDB" id="A0A415RU42"/>
<evidence type="ECO:0000256" key="2">
    <source>
        <dbReference type="ARBA" id="ARBA00022676"/>
    </source>
</evidence>
<keyword evidence="3 5" id="KW-0808">Transferase</keyword>
<accession>A0A415RU42</accession>
<gene>
    <name evidence="5" type="ORF">INE88_02805</name>
</gene>
<dbReference type="RefSeq" id="WP_118034385.1">
    <property type="nucleotide sequence ID" value="NZ_CP072227.1"/>
</dbReference>
<evidence type="ECO:0000256" key="3">
    <source>
        <dbReference type="ARBA" id="ARBA00022679"/>
    </source>
</evidence>
<evidence type="ECO:0000313" key="6">
    <source>
        <dbReference type="Proteomes" id="UP000679226"/>
    </source>
</evidence>
<proteinExistence type="inferred from homology"/>
<dbReference type="PANTHER" id="PTHR12526">
    <property type="entry name" value="GLYCOSYLTRANSFERASE"/>
    <property type="match status" value="1"/>
</dbReference>
<evidence type="ECO:0000256" key="1">
    <source>
        <dbReference type="ARBA" id="ARBA00009481"/>
    </source>
</evidence>
<dbReference type="EMBL" id="CP072227">
    <property type="protein sequence ID" value="QUT45981.1"/>
    <property type="molecule type" value="Genomic_DNA"/>
</dbReference>
<protein>
    <submittedName>
        <fullName evidence="5">Glycosyl transferases group 1</fullName>
    </submittedName>
</protein>
<sequence length="368" mass="42456">MNILYVSNMFVKKDIGPYWSIPNQVHAQSKLDNVMWYNLQAVEDGYWKEKANYKSLLDFPSGIISDLPSPFNKPDIIVCEEFYVYKYQFIKQLKKLNIPYVIIPRGSMTMNAQHKHYWKKVLGNMLMFNSFSKRAAAIQYLTEDEKLNSGHKWNCTSCVIPNGIDFSSLKQGIVHNYDNIDNVIKGIFIGRISIYHKGLDLLVDACKQIETLLRKRHVQIEIYGPDREHEKDKLRNLIERKKISDILLVQDSPIFGEEKESKLLASDFFLLTSRLEGHPMGLIEALSYGLPSVVTRGSNMLKEIKEADAGWVAEIDAISIAQALKKMVIENDKFVIKSNNAISLARKYQWDLLAKNAHYFYQSLLNHK</sequence>
<dbReference type="Pfam" id="PF00534">
    <property type="entry name" value="Glycos_transf_1"/>
    <property type="match status" value="1"/>
</dbReference>
<dbReference type="KEGG" id="beg:INE88_02805"/>
<name>A0A415RU42_9BACE</name>
<dbReference type="InterPro" id="IPR001296">
    <property type="entry name" value="Glyco_trans_1"/>
</dbReference>
<organism evidence="5 6">
    <name type="scientific">Bacteroides eggerthii</name>
    <dbReference type="NCBI Taxonomy" id="28111"/>
    <lineage>
        <taxon>Bacteria</taxon>
        <taxon>Pseudomonadati</taxon>
        <taxon>Bacteroidota</taxon>
        <taxon>Bacteroidia</taxon>
        <taxon>Bacteroidales</taxon>
        <taxon>Bacteroidaceae</taxon>
        <taxon>Bacteroides</taxon>
    </lineage>
</organism>
<dbReference type="PANTHER" id="PTHR12526:SF640">
    <property type="entry name" value="COLANIC ACID BIOSYNTHESIS GLYCOSYLTRANSFERASE WCAL-RELATED"/>
    <property type="match status" value="1"/>
</dbReference>
<comment type="similarity">
    <text evidence="1">Belongs to the glycosyltransferase group 1 family. Glycosyltransferase 4 subfamily.</text>
</comment>
<dbReference type="GO" id="GO:0016757">
    <property type="term" value="F:glycosyltransferase activity"/>
    <property type="evidence" value="ECO:0007669"/>
    <property type="project" value="UniProtKB-KW"/>
</dbReference>